<evidence type="ECO:0000259" key="2">
    <source>
        <dbReference type="Pfam" id="PF16036"/>
    </source>
</evidence>
<comment type="caution">
    <text evidence="3">The sequence shown here is derived from an EMBL/GenBank/DDBJ whole genome shotgun (WGS) entry which is preliminary data.</text>
</comment>
<dbReference type="InterPro" id="IPR016087">
    <property type="entry name" value="Chalcone_isomerase"/>
</dbReference>
<dbReference type="AlphaFoldDB" id="A0A0P7ENL7"/>
<evidence type="ECO:0000313" key="3">
    <source>
        <dbReference type="EMBL" id="KPM84338.1"/>
    </source>
</evidence>
<dbReference type="EMBL" id="LJTC01000003">
    <property type="protein sequence ID" value="KPM84338.1"/>
    <property type="molecule type" value="Genomic_DNA"/>
</dbReference>
<name>A0A0P7ENL7_9GAMM</name>
<organism evidence="3 4">
    <name type="scientific">Pseudoalteromonas lipolytica</name>
    <dbReference type="NCBI Taxonomy" id="570156"/>
    <lineage>
        <taxon>Bacteria</taxon>
        <taxon>Pseudomonadati</taxon>
        <taxon>Pseudomonadota</taxon>
        <taxon>Gammaproteobacteria</taxon>
        <taxon>Alteromonadales</taxon>
        <taxon>Pseudoalteromonadaceae</taxon>
        <taxon>Pseudoalteromonas</taxon>
    </lineage>
</organism>
<protein>
    <recommendedName>
        <fullName evidence="2">Chalcone isomerase domain-containing protein</fullName>
    </recommendedName>
</protein>
<dbReference type="PATRIC" id="fig|570156.3.peg.2066"/>
<keyword evidence="1" id="KW-0732">Signal</keyword>
<reference evidence="3 4" key="1">
    <citation type="submission" date="2015-09" db="EMBL/GenBank/DDBJ databases">
        <title>Draft Genome Sequence of Pseudoalteromonas lipolytica UCD-48B.</title>
        <authorList>
            <person name="Krusor M."/>
            <person name="Coil D.A."/>
            <person name="Lang J.M."/>
            <person name="Eisen J.A."/>
            <person name="Alexiev A."/>
        </authorList>
    </citation>
    <scope>NUCLEOTIDE SEQUENCE [LARGE SCALE GENOMIC DNA]</scope>
    <source>
        <strain evidence="3 4">UCD-48B</strain>
    </source>
</reference>
<accession>A0A0P7ENL7</accession>
<feature type="signal peptide" evidence="1">
    <location>
        <begin position="1"/>
        <end position="21"/>
    </location>
</feature>
<gene>
    <name evidence="3" type="ORF">AOG27_05415</name>
</gene>
<dbReference type="Pfam" id="PF16036">
    <property type="entry name" value="Chalcone_3"/>
    <property type="match status" value="1"/>
</dbReference>
<evidence type="ECO:0000256" key="1">
    <source>
        <dbReference type="SAM" id="SignalP"/>
    </source>
</evidence>
<sequence length="165" mass="18785">MKQSLNLSLFAALLFSAGVYANGFKTVGQAKMEYLFWDVYNAKLETPSGSYQFGQHPSKLTLTYLRDFDAKDIVKATNEQWQHLKLNDMVGAYDKQLLALWPDIKKNDSLSFQTNEQGIGTFYFNDKKLGQIDDNRFADNFLAIWLSADTSEPSLRKQLIGGKHD</sequence>
<dbReference type="RefSeq" id="WP_054551996.1">
    <property type="nucleotide sequence ID" value="NZ_LJTC01000003.1"/>
</dbReference>
<feature type="domain" description="Chalcone isomerase" evidence="2">
    <location>
        <begin position="56"/>
        <end position="161"/>
    </location>
</feature>
<dbReference type="OrthoDB" id="8527419at2"/>
<dbReference type="STRING" id="570156.AOG27_05415"/>
<feature type="chain" id="PRO_5006138551" description="Chalcone isomerase domain-containing protein" evidence="1">
    <location>
        <begin position="22"/>
        <end position="165"/>
    </location>
</feature>
<dbReference type="Proteomes" id="UP000050378">
    <property type="component" value="Unassembled WGS sequence"/>
</dbReference>
<evidence type="ECO:0000313" key="4">
    <source>
        <dbReference type="Proteomes" id="UP000050378"/>
    </source>
</evidence>
<proteinExistence type="predicted"/>